<dbReference type="OrthoDB" id="3266451at2759"/>
<organism evidence="2 3">
    <name type="scientific">Collybiopsis confluens</name>
    <dbReference type="NCBI Taxonomy" id="2823264"/>
    <lineage>
        <taxon>Eukaryota</taxon>
        <taxon>Fungi</taxon>
        <taxon>Dikarya</taxon>
        <taxon>Basidiomycota</taxon>
        <taxon>Agaricomycotina</taxon>
        <taxon>Agaricomycetes</taxon>
        <taxon>Agaricomycetidae</taxon>
        <taxon>Agaricales</taxon>
        <taxon>Marasmiineae</taxon>
        <taxon>Omphalotaceae</taxon>
        <taxon>Collybiopsis</taxon>
    </lineage>
</organism>
<comment type="caution">
    <text evidence="2">The sequence shown here is derived from an EMBL/GenBank/DDBJ whole genome shotgun (WGS) entry which is preliminary data.</text>
</comment>
<dbReference type="Gene3D" id="1.20.1280.50">
    <property type="match status" value="1"/>
</dbReference>
<reference evidence="2 3" key="1">
    <citation type="journal article" date="2020" name="ISME J.">
        <title>Uncovering the hidden diversity of litter-decomposition mechanisms in mushroom-forming fungi.</title>
        <authorList>
            <person name="Floudas D."/>
            <person name="Bentzer J."/>
            <person name="Ahren D."/>
            <person name="Johansson T."/>
            <person name="Persson P."/>
            <person name="Tunlid A."/>
        </authorList>
    </citation>
    <scope>NUCLEOTIDE SEQUENCE [LARGE SCALE GENOMIC DNA]</scope>
    <source>
        <strain evidence="2 3">CBS 406.79</strain>
    </source>
</reference>
<evidence type="ECO:0000313" key="3">
    <source>
        <dbReference type="Proteomes" id="UP000518752"/>
    </source>
</evidence>
<feature type="coiled-coil region" evidence="1">
    <location>
        <begin position="47"/>
        <end position="74"/>
    </location>
</feature>
<dbReference type="EMBL" id="JAACJN010000133">
    <property type="protein sequence ID" value="KAF5368675.1"/>
    <property type="molecule type" value="Genomic_DNA"/>
</dbReference>
<dbReference type="Proteomes" id="UP000518752">
    <property type="component" value="Unassembled WGS sequence"/>
</dbReference>
<evidence type="ECO:0000256" key="1">
    <source>
        <dbReference type="SAM" id="Coils"/>
    </source>
</evidence>
<evidence type="ECO:0008006" key="4">
    <source>
        <dbReference type="Google" id="ProtNLM"/>
    </source>
</evidence>
<sequence length="555" mass="62338">MIMVLCTQCGGGILRPRVSPDFPSLQTRLRSELGPAPAQPEEVASILKNIELDLQDYEAEIDQLEARALFLTTLKERLSEYGHRARTLLSPIRKLPDELLCEIFDLCCGMNCFSITELPVSSVFSFRSAPAMSLSSVCSRWRKNALAMPSIWSRISLKWSTEVDDGSPWGDEGCLPLYLFMTRSVSRPLSVTLDFETYPGLNDGQAHPIIAKLTHQIHRWQRLSFSSHRCLLDSLFGIDLPHFPLLEDVELDNVPVDCPDPDLDFLRGKAPNLKRLMLISESGLHVNPSRRPLTQITHIDFNPNLFHLEVFLEDNPNLASLALNEDADGDPEYTASPRTCAQMQALTVRHEANVRNSVFSAMRCPSLKSLHFEPFTLPLQSWGGYSSFMAFVQRSSFPLTTLSIKSLPLSDYNLVYLLHHLPTLVNLSIDDSMLPPGGRITEEFINSLHAYRMSSLRSNASPIIPRLWSLILSCGASKFNDALVVDMVKSRWFSGAQSGSSGGTKASSAFQVDCLREFTLKFRKREQVHHSVYATLERLEKNGMRAMVLWGLHNS</sequence>
<evidence type="ECO:0000313" key="2">
    <source>
        <dbReference type="EMBL" id="KAF5368675.1"/>
    </source>
</evidence>
<keyword evidence="1" id="KW-0175">Coiled coil</keyword>
<accession>A0A8H5LSS1</accession>
<proteinExistence type="predicted"/>
<keyword evidence="3" id="KW-1185">Reference proteome</keyword>
<dbReference type="Gene3D" id="3.80.10.10">
    <property type="entry name" value="Ribonuclease Inhibitor"/>
    <property type="match status" value="1"/>
</dbReference>
<dbReference type="SUPFAM" id="SSF52047">
    <property type="entry name" value="RNI-like"/>
    <property type="match status" value="1"/>
</dbReference>
<dbReference type="AlphaFoldDB" id="A0A8H5LSS1"/>
<gene>
    <name evidence="2" type="ORF">D9757_010205</name>
</gene>
<protein>
    <recommendedName>
        <fullName evidence="4">F-box domain-containing protein</fullName>
    </recommendedName>
</protein>
<name>A0A8H5LSS1_9AGAR</name>
<dbReference type="InterPro" id="IPR032675">
    <property type="entry name" value="LRR_dom_sf"/>
</dbReference>